<dbReference type="AlphaFoldDB" id="A0A0F6AX77"/>
<sequence>MTISPTFHLLPGIVLLFSQYAVAWEVSCPAVIDTQSSAVSLKSDVPAAWQLSPRYMSRLWLSSIGVTQGKPENLMDLKPETKKVNGENWSVWETERGSDKETDRYWVSCIYGHEQIWLTQPIPASSTRCKTRNFEGSPEDQSVSFICN</sequence>
<dbReference type="EMBL" id="CP001363">
    <property type="protein sequence ID" value="ACY86849.1"/>
    <property type="molecule type" value="Genomic_DNA"/>
</dbReference>
<dbReference type="InterPro" id="IPR049973">
    <property type="entry name" value="STY0301-like"/>
</dbReference>
<name>A0A0F6AX77_SALT1</name>
<proteinExistence type="predicted"/>
<dbReference type="PATRIC" id="fig|588858.6.peg.420"/>
<evidence type="ECO:0000313" key="2">
    <source>
        <dbReference type="Proteomes" id="UP000002695"/>
    </source>
</evidence>
<organism evidence="1 2">
    <name type="scientific">Salmonella typhimurium (strain 14028s / SGSC 2262)</name>
    <dbReference type="NCBI Taxonomy" id="588858"/>
    <lineage>
        <taxon>Bacteria</taxon>
        <taxon>Pseudomonadati</taxon>
        <taxon>Pseudomonadota</taxon>
        <taxon>Gammaproteobacteria</taxon>
        <taxon>Enterobacterales</taxon>
        <taxon>Enterobacteriaceae</taxon>
        <taxon>Salmonella</taxon>
    </lineage>
</organism>
<keyword evidence="2" id="KW-1185">Reference proteome</keyword>
<accession>A0A0F6AX77</accession>
<dbReference type="KEGG" id="seo:STM14_0323"/>
<dbReference type="HOGENOM" id="CLU_1737768_0_0_6"/>
<dbReference type="NCBIfam" id="NF042415">
    <property type="entry name" value="STY0301_fam"/>
    <property type="match status" value="1"/>
</dbReference>
<dbReference type="Proteomes" id="UP000002695">
    <property type="component" value="Chromosome"/>
</dbReference>
<evidence type="ECO:0000313" key="1">
    <source>
        <dbReference type="EMBL" id="ACY86849.1"/>
    </source>
</evidence>
<dbReference type="RefSeq" id="WP_001526444.1">
    <property type="nucleotide sequence ID" value="NC_016856.1"/>
</dbReference>
<reference evidence="1 2" key="1">
    <citation type="journal article" date="2010" name="J. Bacteriol.">
        <title>Short-term signatures of evolutionary change in the Salmonella enterica serovar typhimurium 14028 genome.</title>
        <authorList>
            <person name="Jarvik T."/>
            <person name="Smillie C."/>
            <person name="Groisman E.A."/>
            <person name="Ochman H."/>
        </authorList>
    </citation>
    <scope>NUCLEOTIDE SEQUENCE [LARGE SCALE GENOMIC DNA]</scope>
    <source>
        <strain evidence="2">14028s / SGSC 2262</strain>
    </source>
</reference>
<protein>
    <submittedName>
        <fullName evidence="1">Cytoplasmic protein</fullName>
    </submittedName>
</protein>
<gene>
    <name evidence="1" type="ordered locus">STM14_0323</name>
</gene>